<feature type="transmembrane region" description="Helical" evidence="7">
    <location>
        <begin position="264"/>
        <end position="284"/>
    </location>
</feature>
<dbReference type="GO" id="GO:0006952">
    <property type="term" value="P:defense response"/>
    <property type="evidence" value="ECO:0007669"/>
    <property type="project" value="UniProtKB-KW"/>
</dbReference>
<keyword evidence="7" id="KW-1133">Transmembrane helix</keyword>
<evidence type="ECO:0000256" key="2">
    <source>
        <dbReference type="ARBA" id="ARBA00022475"/>
    </source>
</evidence>
<feature type="compositionally biased region" description="Acidic residues" evidence="6">
    <location>
        <begin position="224"/>
        <end position="236"/>
    </location>
</feature>
<evidence type="ECO:0000256" key="1">
    <source>
        <dbReference type="ARBA" id="ARBA00004162"/>
    </source>
</evidence>
<keyword evidence="3" id="KW-0611">Plant defense</keyword>
<dbReference type="AlphaFoldDB" id="A0A9N7R5T8"/>
<reference evidence="9" key="1">
    <citation type="submission" date="2019-12" db="EMBL/GenBank/DDBJ databases">
        <authorList>
            <person name="Scholes J."/>
        </authorList>
    </citation>
    <scope>NUCLEOTIDE SEQUENCE</scope>
</reference>
<keyword evidence="10" id="KW-1185">Reference proteome</keyword>
<dbReference type="PANTHER" id="PTHR43670:SF34">
    <property type="entry name" value="HSP20-LIKE CHAPERONES SUPERFAMILY PROTEIN"/>
    <property type="match status" value="1"/>
</dbReference>
<dbReference type="EMBL" id="CACSLK010011299">
    <property type="protein sequence ID" value="CAA0812898.1"/>
    <property type="molecule type" value="Genomic_DNA"/>
</dbReference>
<evidence type="ECO:0000256" key="6">
    <source>
        <dbReference type="SAM" id="MobiDB-lite"/>
    </source>
</evidence>
<comment type="similarity">
    <text evidence="4 5">Belongs to the small heat shock protein (HSP20) family.</text>
</comment>
<dbReference type="InterPro" id="IPR002068">
    <property type="entry name" value="A-crystallin/Hsp20_dom"/>
</dbReference>
<feature type="compositionally biased region" description="Basic and acidic residues" evidence="6">
    <location>
        <begin position="208"/>
        <end position="223"/>
    </location>
</feature>
<dbReference type="GO" id="GO:0005886">
    <property type="term" value="C:plasma membrane"/>
    <property type="evidence" value="ECO:0007669"/>
    <property type="project" value="UniProtKB-SubCell"/>
</dbReference>
<accession>A0A9N7R5T8</accession>
<sequence length="295" mass="33565">MELELGLKLTRAADDFTSDFQLSKDRAGPVFLSRETDDMFTLTAHLKGYKREHIKIDINEDGTVIAISGERHVKETVMVGWKVYNEGTTIKEFKKAFKIPGGVILDEIKANYNEDESTLKITMPKKVKGIVGTKIEEADEKHELSREGSLNLKIADEQEHCPNTGASDQENNDKVNKLPLEERVVESFEKRPEREEQVEKAASIQETSVRKQEVHEYHSKAHDDDDEDGVVEEERLDEEKEGPSLEPENNGDQTPREKSCKLCIPIVAGSTLLLSLVVFVFQMIRSKNQNIRRRD</sequence>
<organism evidence="9 10">
    <name type="scientific">Striga hermonthica</name>
    <name type="common">Purple witchweed</name>
    <name type="synonym">Buchnera hermonthica</name>
    <dbReference type="NCBI Taxonomy" id="68872"/>
    <lineage>
        <taxon>Eukaryota</taxon>
        <taxon>Viridiplantae</taxon>
        <taxon>Streptophyta</taxon>
        <taxon>Embryophyta</taxon>
        <taxon>Tracheophyta</taxon>
        <taxon>Spermatophyta</taxon>
        <taxon>Magnoliopsida</taxon>
        <taxon>eudicotyledons</taxon>
        <taxon>Gunneridae</taxon>
        <taxon>Pentapetalae</taxon>
        <taxon>asterids</taxon>
        <taxon>lamiids</taxon>
        <taxon>Lamiales</taxon>
        <taxon>Orobanchaceae</taxon>
        <taxon>Buchnereae</taxon>
        <taxon>Striga</taxon>
    </lineage>
</organism>
<comment type="caution">
    <text evidence="9">The sequence shown here is derived from an EMBL/GenBank/DDBJ whole genome shotgun (WGS) entry which is preliminary data.</text>
</comment>
<dbReference type="PROSITE" id="PS01031">
    <property type="entry name" value="SHSP"/>
    <property type="match status" value="1"/>
</dbReference>
<feature type="region of interest" description="Disordered" evidence="6">
    <location>
        <begin position="186"/>
        <end position="257"/>
    </location>
</feature>
<evidence type="ECO:0000256" key="3">
    <source>
        <dbReference type="ARBA" id="ARBA00022821"/>
    </source>
</evidence>
<dbReference type="SUPFAM" id="SSF49764">
    <property type="entry name" value="HSP20-like chaperones"/>
    <property type="match status" value="1"/>
</dbReference>
<evidence type="ECO:0000256" key="5">
    <source>
        <dbReference type="RuleBase" id="RU003616"/>
    </source>
</evidence>
<gene>
    <name evidence="9" type="ORF">SHERM_13457</name>
</gene>
<dbReference type="GO" id="GO:0034605">
    <property type="term" value="P:cellular response to heat"/>
    <property type="evidence" value="ECO:0007669"/>
    <property type="project" value="TreeGrafter"/>
</dbReference>
<name>A0A9N7R5T8_STRHE</name>
<dbReference type="Pfam" id="PF00011">
    <property type="entry name" value="HSP20"/>
    <property type="match status" value="1"/>
</dbReference>
<feature type="compositionally biased region" description="Basic and acidic residues" evidence="6">
    <location>
        <begin position="186"/>
        <end position="199"/>
    </location>
</feature>
<keyword evidence="7" id="KW-0472">Membrane</keyword>
<dbReference type="Gene3D" id="2.60.40.790">
    <property type="match status" value="1"/>
</dbReference>
<evidence type="ECO:0000313" key="9">
    <source>
        <dbReference type="EMBL" id="CAA0812898.1"/>
    </source>
</evidence>
<evidence type="ECO:0000256" key="7">
    <source>
        <dbReference type="SAM" id="Phobius"/>
    </source>
</evidence>
<evidence type="ECO:0000256" key="4">
    <source>
        <dbReference type="PROSITE-ProRule" id="PRU00285"/>
    </source>
</evidence>
<keyword evidence="2" id="KW-1003">Cell membrane</keyword>
<dbReference type="CDD" id="cd06464">
    <property type="entry name" value="ACD_sHsps-like"/>
    <property type="match status" value="1"/>
</dbReference>
<protein>
    <submittedName>
        <fullName evidence="9">HSP20-like chaperones superfamily protein</fullName>
    </submittedName>
</protein>
<dbReference type="InterPro" id="IPR008978">
    <property type="entry name" value="HSP20-like_chaperone"/>
</dbReference>
<comment type="subcellular location">
    <subcellularLocation>
        <location evidence="1">Cell membrane</location>
        <topology evidence="1">Single-pass membrane protein</topology>
    </subcellularLocation>
</comment>
<dbReference type="Proteomes" id="UP001153555">
    <property type="component" value="Unassembled WGS sequence"/>
</dbReference>
<proteinExistence type="inferred from homology"/>
<dbReference type="PANTHER" id="PTHR43670">
    <property type="entry name" value="HEAT SHOCK PROTEIN 26"/>
    <property type="match status" value="1"/>
</dbReference>
<dbReference type="OrthoDB" id="1920188at2759"/>
<keyword evidence="7" id="KW-0812">Transmembrane</keyword>
<evidence type="ECO:0000313" key="10">
    <source>
        <dbReference type="Proteomes" id="UP001153555"/>
    </source>
</evidence>
<feature type="domain" description="SHSP" evidence="8">
    <location>
        <begin position="21"/>
        <end position="141"/>
    </location>
</feature>
<evidence type="ECO:0000259" key="8">
    <source>
        <dbReference type="PROSITE" id="PS01031"/>
    </source>
</evidence>